<dbReference type="InterPro" id="IPR006121">
    <property type="entry name" value="HMA_dom"/>
</dbReference>
<dbReference type="Pfam" id="PF00403">
    <property type="entry name" value="HMA"/>
    <property type="match status" value="1"/>
</dbReference>
<organism evidence="2 3">
    <name type="scientific">Microvirga mediterraneensis</name>
    <dbReference type="NCBI Taxonomy" id="2754695"/>
    <lineage>
        <taxon>Bacteria</taxon>
        <taxon>Pseudomonadati</taxon>
        <taxon>Pseudomonadota</taxon>
        <taxon>Alphaproteobacteria</taxon>
        <taxon>Hyphomicrobiales</taxon>
        <taxon>Methylobacteriaceae</taxon>
        <taxon>Microvirga</taxon>
    </lineage>
</organism>
<dbReference type="Proteomes" id="UP000572984">
    <property type="component" value="Unassembled WGS sequence"/>
</dbReference>
<dbReference type="SUPFAM" id="SSF55008">
    <property type="entry name" value="HMA, heavy metal-associated domain"/>
    <property type="match status" value="1"/>
</dbReference>
<protein>
    <submittedName>
        <fullName evidence="2">Cation transporter</fullName>
    </submittedName>
</protein>
<gene>
    <name evidence="2" type="ORF">H0S73_16150</name>
</gene>
<name>A0A838BRP5_9HYPH</name>
<evidence type="ECO:0000313" key="3">
    <source>
        <dbReference type="Proteomes" id="UP000572984"/>
    </source>
</evidence>
<keyword evidence="3" id="KW-1185">Reference proteome</keyword>
<reference evidence="2 3" key="1">
    <citation type="submission" date="2020-07" db="EMBL/GenBank/DDBJ databases">
        <title>Draft genome and description of Microvirga mediterraneensis Marseille-Q2068 sp. nov.</title>
        <authorList>
            <person name="Boxberger M."/>
        </authorList>
    </citation>
    <scope>NUCLEOTIDE SEQUENCE [LARGE SCALE GENOMIC DNA]</scope>
    <source>
        <strain evidence="2 3">Marseille-Q2068</strain>
    </source>
</reference>
<accession>A0A838BRP5</accession>
<evidence type="ECO:0000259" key="1">
    <source>
        <dbReference type="PROSITE" id="PS50846"/>
    </source>
</evidence>
<dbReference type="AlphaFoldDB" id="A0A838BRP5"/>
<dbReference type="Gene3D" id="3.30.70.100">
    <property type="match status" value="1"/>
</dbReference>
<comment type="caution">
    <text evidence="2">The sequence shown here is derived from an EMBL/GenBank/DDBJ whole genome shotgun (WGS) entry which is preliminary data.</text>
</comment>
<feature type="domain" description="HMA" evidence="1">
    <location>
        <begin position="1"/>
        <end position="63"/>
    </location>
</feature>
<proteinExistence type="predicted"/>
<sequence length="70" mass="7621">MYRFHVPDMSCGGCLRSVRQAVQRIDPQAQVEGDLENHVVTVASSLEEALLLSALDTAGFPARLLSLHEA</sequence>
<dbReference type="RefSeq" id="WP_181053107.1">
    <property type="nucleotide sequence ID" value="NZ_JACDXJ010000001.1"/>
</dbReference>
<dbReference type="InterPro" id="IPR036163">
    <property type="entry name" value="HMA_dom_sf"/>
</dbReference>
<dbReference type="EMBL" id="JACDXJ010000001">
    <property type="protein sequence ID" value="MBA1157652.1"/>
    <property type="molecule type" value="Genomic_DNA"/>
</dbReference>
<dbReference type="GO" id="GO:0046872">
    <property type="term" value="F:metal ion binding"/>
    <property type="evidence" value="ECO:0007669"/>
    <property type="project" value="InterPro"/>
</dbReference>
<dbReference type="CDD" id="cd00371">
    <property type="entry name" value="HMA"/>
    <property type="match status" value="1"/>
</dbReference>
<evidence type="ECO:0000313" key="2">
    <source>
        <dbReference type="EMBL" id="MBA1157652.1"/>
    </source>
</evidence>
<dbReference type="PROSITE" id="PS50846">
    <property type="entry name" value="HMA_2"/>
    <property type="match status" value="1"/>
</dbReference>